<dbReference type="EMBL" id="UINC01076125">
    <property type="protein sequence ID" value="SVC14989.1"/>
    <property type="molecule type" value="Genomic_DNA"/>
</dbReference>
<feature type="compositionally biased region" description="Basic and acidic residues" evidence="2">
    <location>
        <begin position="169"/>
        <end position="183"/>
    </location>
</feature>
<dbReference type="InterPro" id="IPR006597">
    <property type="entry name" value="Sel1-like"/>
</dbReference>
<name>A0A382JTA6_9ZZZZ</name>
<sequence>MAIRNFLFFFAAIAVTSVNAKDLNDFGTIKLKALSGDAPSQLRLGFHYSTANENLAEAFFWYVKAAKAGEPSACHYVAKAYATGRGTPLNLELAKLWYEKAALRGSATAMGKLGDLISVDDGNNTDNALAHAWYVLAVEHGETAWTERRDRLAKGMSEETLELAREKVEGIKGETLAPKERRPTPPSPAKKRGEYHFQNGQKYFGDLKDGIPHGYGRIQSPDGERFFGEFQNGKPYGYGTHFSAQGFIIFSGLWEGDKAIAGDSPQA</sequence>
<reference evidence="3" key="1">
    <citation type="submission" date="2018-05" db="EMBL/GenBank/DDBJ databases">
        <authorList>
            <person name="Lanie J.A."/>
            <person name="Ng W.-L."/>
            <person name="Kazmierczak K.M."/>
            <person name="Andrzejewski T.M."/>
            <person name="Davidsen T.M."/>
            <person name="Wayne K.J."/>
            <person name="Tettelin H."/>
            <person name="Glass J.I."/>
            <person name="Rusch D."/>
            <person name="Podicherti R."/>
            <person name="Tsui H.-C.T."/>
            <person name="Winkler M.E."/>
        </authorList>
    </citation>
    <scope>NUCLEOTIDE SEQUENCE</scope>
</reference>
<evidence type="ECO:0000313" key="3">
    <source>
        <dbReference type="EMBL" id="SVC14989.1"/>
    </source>
</evidence>
<evidence type="ECO:0008006" key="4">
    <source>
        <dbReference type="Google" id="ProtNLM"/>
    </source>
</evidence>
<protein>
    <recommendedName>
        <fullName evidence="4">Sel1 repeat family protein</fullName>
    </recommendedName>
</protein>
<dbReference type="Gene3D" id="1.25.40.10">
    <property type="entry name" value="Tetratricopeptide repeat domain"/>
    <property type="match status" value="1"/>
</dbReference>
<dbReference type="Gene3D" id="2.20.110.10">
    <property type="entry name" value="Histone H3 K4-specific methyltransferase SET7/9 N-terminal domain"/>
    <property type="match status" value="1"/>
</dbReference>
<evidence type="ECO:0000256" key="2">
    <source>
        <dbReference type="SAM" id="MobiDB-lite"/>
    </source>
</evidence>
<keyword evidence="1" id="KW-0677">Repeat</keyword>
<dbReference type="Pfam" id="PF08238">
    <property type="entry name" value="Sel1"/>
    <property type="match status" value="3"/>
</dbReference>
<dbReference type="Pfam" id="PF02493">
    <property type="entry name" value="MORN"/>
    <property type="match status" value="2"/>
</dbReference>
<dbReference type="InterPro" id="IPR003409">
    <property type="entry name" value="MORN"/>
</dbReference>
<gene>
    <name evidence="3" type="ORF">METZ01_LOCUS267843</name>
</gene>
<dbReference type="AlphaFoldDB" id="A0A382JTA6"/>
<dbReference type="SUPFAM" id="SSF82185">
    <property type="entry name" value="Histone H3 K4-specific methyltransferase SET7/9 N-terminal domain"/>
    <property type="match status" value="1"/>
</dbReference>
<dbReference type="PANTHER" id="PTHR23084">
    <property type="entry name" value="PHOSPHATIDYLINOSITOL-4-PHOSPHATE 5-KINASE RELATED"/>
    <property type="match status" value="1"/>
</dbReference>
<organism evidence="3">
    <name type="scientific">marine metagenome</name>
    <dbReference type="NCBI Taxonomy" id="408172"/>
    <lineage>
        <taxon>unclassified sequences</taxon>
        <taxon>metagenomes</taxon>
        <taxon>ecological metagenomes</taxon>
    </lineage>
</organism>
<feature type="non-terminal residue" evidence="3">
    <location>
        <position position="267"/>
    </location>
</feature>
<proteinExistence type="predicted"/>
<dbReference type="PANTHER" id="PTHR23084:SF263">
    <property type="entry name" value="MORN REPEAT-CONTAINING PROTEIN 1"/>
    <property type="match status" value="1"/>
</dbReference>
<dbReference type="SUPFAM" id="SSF81901">
    <property type="entry name" value="HCP-like"/>
    <property type="match status" value="1"/>
</dbReference>
<dbReference type="SMART" id="SM00671">
    <property type="entry name" value="SEL1"/>
    <property type="match status" value="3"/>
</dbReference>
<feature type="region of interest" description="Disordered" evidence="2">
    <location>
        <begin position="169"/>
        <end position="194"/>
    </location>
</feature>
<dbReference type="InterPro" id="IPR011990">
    <property type="entry name" value="TPR-like_helical_dom_sf"/>
</dbReference>
<evidence type="ECO:0000256" key="1">
    <source>
        <dbReference type="ARBA" id="ARBA00022737"/>
    </source>
</evidence>
<accession>A0A382JTA6</accession>